<evidence type="ECO:0000313" key="3">
    <source>
        <dbReference type="Proteomes" id="UP001139226"/>
    </source>
</evidence>
<proteinExistence type="predicted"/>
<evidence type="ECO:0000259" key="1">
    <source>
        <dbReference type="Pfam" id="PF13649"/>
    </source>
</evidence>
<keyword evidence="2" id="KW-0489">Methyltransferase</keyword>
<dbReference type="Gene3D" id="3.40.50.150">
    <property type="entry name" value="Vaccinia Virus protein VP39"/>
    <property type="match status" value="1"/>
</dbReference>
<dbReference type="InterPro" id="IPR029063">
    <property type="entry name" value="SAM-dependent_MTases_sf"/>
</dbReference>
<dbReference type="AlphaFoldDB" id="A0A9X1V094"/>
<accession>A0A9X1V094</accession>
<dbReference type="Proteomes" id="UP001139226">
    <property type="component" value="Unassembled WGS sequence"/>
</dbReference>
<dbReference type="EMBL" id="JAKVTV010000001">
    <property type="protein sequence ID" value="MCH4821596.1"/>
    <property type="molecule type" value="Genomic_DNA"/>
</dbReference>
<keyword evidence="3" id="KW-1185">Reference proteome</keyword>
<name>A0A9X1V094_9FLAO</name>
<dbReference type="RefSeq" id="WP_240711735.1">
    <property type="nucleotide sequence ID" value="NZ_JAKVTV010000001.1"/>
</dbReference>
<dbReference type="SUPFAM" id="SSF53335">
    <property type="entry name" value="S-adenosyl-L-methionine-dependent methyltransferases"/>
    <property type="match status" value="1"/>
</dbReference>
<dbReference type="Pfam" id="PF13649">
    <property type="entry name" value="Methyltransf_25"/>
    <property type="match status" value="1"/>
</dbReference>
<reference evidence="2" key="1">
    <citation type="submission" date="2022-03" db="EMBL/GenBank/DDBJ databases">
        <title>Gramella crocea sp. nov., isolated from activated sludge of a seafood processing plant.</title>
        <authorList>
            <person name="Zhang X."/>
        </authorList>
    </citation>
    <scope>NUCLEOTIDE SEQUENCE</scope>
    <source>
        <strain evidence="2">YJ019</strain>
    </source>
</reference>
<evidence type="ECO:0000313" key="2">
    <source>
        <dbReference type="EMBL" id="MCH4821596.1"/>
    </source>
</evidence>
<comment type="caution">
    <text evidence="2">The sequence shown here is derived from an EMBL/GenBank/DDBJ whole genome shotgun (WGS) entry which is preliminary data.</text>
</comment>
<protein>
    <submittedName>
        <fullName evidence="2">Class I SAM-dependent methyltransferase</fullName>
    </submittedName>
</protein>
<dbReference type="GO" id="GO:0032259">
    <property type="term" value="P:methylation"/>
    <property type="evidence" value="ECO:0007669"/>
    <property type="project" value="UniProtKB-KW"/>
</dbReference>
<dbReference type="GO" id="GO:0008168">
    <property type="term" value="F:methyltransferase activity"/>
    <property type="evidence" value="ECO:0007669"/>
    <property type="project" value="UniProtKB-KW"/>
</dbReference>
<dbReference type="InterPro" id="IPR041698">
    <property type="entry name" value="Methyltransf_25"/>
</dbReference>
<feature type="domain" description="Methyltransferase" evidence="1">
    <location>
        <begin position="65"/>
        <end position="161"/>
    </location>
</feature>
<keyword evidence="2" id="KW-0808">Transferase</keyword>
<gene>
    <name evidence="2" type="ORF">ML462_00285</name>
</gene>
<sequence>MTSLDKNQIKNKNHYEDLYSDFSIKSILWKLNNLESYLDDAIATDTSWNALYQKDLRNRLKGKKVLEMGCGDCTNAAIMSALGAEVYANDIADASGLIINKLNEQYNFRFPIKFIKGDFLKNDLKAKQFDFVIGKAFLHHLTIPIEKKFLQETAKLLKKDGEARFFEPAVNNKFLDFIRWYIPVPGRPSKFRKNSFKEWKLKDPHPDRSFSSNHWELVGREFFKQVEIITIGSLERFSRIIKKKENKWKFRRWAFKSEKKLPKTINRSFSRSQLIIYKNPI</sequence>
<organism evidence="2 3">
    <name type="scientific">Christiangramia lutea</name>
    <dbReference type="NCBI Taxonomy" id="1607951"/>
    <lineage>
        <taxon>Bacteria</taxon>
        <taxon>Pseudomonadati</taxon>
        <taxon>Bacteroidota</taxon>
        <taxon>Flavobacteriia</taxon>
        <taxon>Flavobacteriales</taxon>
        <taxon>Flavobacteriaceae</taxon>
        <taxon>Christiangramia</taxon>
    </lineage>
</organism>